<feature type="compositionally biased region" description="Basic and acidic residues" evidence="1">
    <location>
        <begin position="148"/>
        <end position="160"/>
    </location>
</feature>
<dbReference type="OrthoDB" id="2107166at2759"/>
<evidence type="ECO:0000313" key="2">
    <source>
        <dbReference type="EMBL" id="OAA43647.1"/>
    </source>
</evidence>
<dbReference type="EMBL" id="AZHC01000011">
    <property type="protein sequence ID" value="OAA43647.1"/>
    <property type="molecule type" value="Genomic_DNA"/>
</dbReference>
<dbReference type="AlphaFoldDB" id="A0A167EBR7"/>
<keyword evidence="3" id="KW-1185">Reference proteome</keyword>
<reference evidence="2 3" key="1">
    <citation type="journal article" date="2016" name="Genome Biol. Evol.">
        <title>Divergent and convergent evolution of fungal pathogenicity.</title>
        <authorList>
            <person name="Shang Y."/>
            <person name="Xiao G."/>
            <person name="Zheng P."/>
            <person name="Cen K."/>
            <person name="Zhan S."/>
            <person name="Wang C."/>
        </authorList>
    </citation>
    <scope>NUCLEOTIDE SEQUENCE [LARGE SCALE GENOMIC DNA]</scope>
    <source>
        <strain evidence="2 3">RCEF 4871</strain>
    </source>
</reference>
<sequence>MGRWSHLDSDDEHLPDGVFRVGYDADTQSYTYQDRSGNYWEGNPGQRYGPLRRVQTSPDIQKVPQDDTPHVAPAQERMTSPRYCDALGESIGLLQGGKQDAKDLDLEGAGKSSDKQKMASEKRKLRSLTGSVSKLAGYFRASQIEPTAGHDAREETHSRGQTDTSMSPQGTSVKRAVTFDEILDRVPAVECCTPFDGMKGC</sequence>
<feature type="region of interest" description="Disordered" evidence="1">
    <location>
        <begin position="33"/>
        <end position="72"/>
    </location>
</feature>
<name>A0A167EBR7_METRR</name>
<dbReference type="OMA" id="PAVECCT"/>
<feature type="region of interest" description="Disordered" evidence="1">
    <location>
        <begin position="104"/>
        <end position="125"/>
    </location>
</feature>
<gene>
    <name evidence="2" type="ORF">NOR_04222</name>
</gene>
<accession>A0A167EBR7</accession>
<protein>
    <submittedName>
        <fullName evidence="2">Uncharacterized protein</fullName>
    </submittedName>
</protein>
<evidence type="ECO:0000313" key="3">
    <source>
        <dbReference type="Proteomes" id="UP000243498"/>
    </source>
</evidence>
<feature type="compositionally biased region" description="Basic and acidic residues" evidence="1">
    <location>
        <begin position="112"/>
        <end position="122"/>
    </location>
</feature>
<feature type="region of interest" description="Disordered" evidence="1">
    <location>
        <begin position="143"/>
        <end position="172"/>
    </location>
</feature>
<evidence type="ECO:0000256" key="1">
    <source>
        <dbReference type="SAM" id="MobiDB-lite"/>
    </source>
</evidence>
<feature type="compositionally biased region" description="Polar residues" evidence="1">
    <location>
        <begin position="161"/>
        <end position="172"/>
    </location>
</feature>
<dbReference type="Proteomes" id="UP000243498">
    <property type="component" value="Unassembled WGS sequence"/>
</dbReference>
<proteinExistence type="predicted"/>
<organism evidence="2 3">
    <name type="scientific">Metarhizium rileyi (strain RCEF 4871)</name>
    <name type="common">Nomuraea rileyi</name>
    <dbReference type="NCBI Taxonomy" id="1649241"/>
    <lineage>
        <taxon>Eukaryota</taxon>
        <taxon>Fungi</taxon>
        <taxon>Dikarya</taxon>
        <taxon>Ascomycota</taxon>
        <taxon>Pezizomycotina</taxon>
        <taxon>Sordariomycetes</taxon>
        <taxon>Hypocreomycetidae</taxon>
        <taxon>Hypocreales</taxon>
        <taxon>Clavicipitaceae</taxon>
        <taxon>Metarhizium</taxon>
    </lineage>
</organism>
<comment type="caution">
    <text evidence="2">The sequence shown here is derived from an EMBL/GenBank/DDBJ whole genome shotgun (WGS) entry which is preliminary data.</text>
</comment>